<name>A0ABW0YN82_9BACI</name>
<sequence>MSFTVTSNYINKNEMIDILLHHNIYKMSDGRQLYQATEKELENELYLLLGETISVFSA</sequence>
<dbReference type="Proteomes" id="UP001596142">
    <property type="component" value="Unassembled WGS sequence"/>
</dbReference>
<dbReference type="EMBL" id="JBHSOZ010000003">
    <property type="protein sequence ID" value="MFC5712907.1"/>
    <property type="molecule type" value="Genomic_DNA"/>
</dbReference>
<organism evidence="1 2">
    <name type="scientific">Thalassorhabdus alkalitolerans</name>
    <dbReference type="NCBI Taxonomy" id="2282697"/>
    <lineage>
        <taxon>Bacteria</taxon>
        <taxon>Bacillati</taxon>
        <taxon>Bacillota</taxon>
        <taxon>Bacilli</taxon>
        <taxon>Bacillales</taxon>
        <taxon>Bacillaceae</taxon>
        <taxon>Thalassorhabdus</taxon>
    </lineage>
</organism>
<proteinExistence type="predicted"/>
<reference evidence="2" key="1">
    <citation type="journal article" date="2019" name="Int. J. Syst. Evol. Microbiol.">
        <title>The Global Catalogue of Microorganisms (GCM) 10K type strain sequencing project: providing services to taxonomists for standard genome sequencing and annotation.</title>
        <authorList>
            <consortium name="The Broad Institute Genomics Platform"/>
            <consortium name="The Broad Institute Genome Sequencing Center for Infectious Disease"/>
            <person name="Wu L."/>
            <person name="Ma J."/>
        </authorList>
    </citation>
    <scope>NUCLEOTIDE SEQUENCE [LARGE SCALE GENOMIC DNA]</scope>
    <source>
        <strain evidence="2">CECT 7184</strain>
    </source>
</reference>
<dbReference type="RefSeq" id="WP_232725509.1">
    <property type="nucleotide sequence ID" value="NZ_JBHSOZ010000003.1"/>
</dbReference>
<protein>
    <submittedName>
        <fullName evidence="1">Fur-regulated basic protein FbpA</fullName>
    </submittedName>
</protein>
<dbReference type="Pfam" id="PF13076">
    <property type="entry name" value="Fur_reg_FbpA"/>
    <property type="match status" value="1"/>
</dbReference>
<evidence type="ECO:0000313" key="2">
    <source>
        <dbReference type="Proteomes" id="UP001596142"/>
    </source>
</evidence>
<dbReference type="InterPro" id="IPR025072">
    <property type="entry name" value="Fur_reg_FbpA"/>
</dbReference>
<keyword evidence="2" id="KW-1185">Reference proteome</keyword>
<accession>A0ABW0YN82</accession>
<comment type="caution">
    <text evidence="1">The sequence shown here is derived from an EMBL/GenBank/DDBJ whole genome shotgun (WGS) entry which is preliminary data.</text>
</comment>
<gene>
    <name evidence="1" type="primary">fbpA</name>
    <name evidence="1" type="ORF">ACFPU1_08945</name>
</gene>
<evidence type="ECO:0000313" key="1">
    <source>
        <dbReference type="EMBL" id="MFC5712907.1"/>
    </source>
</evidence>